<feature type="compositionally biased region" description="Polar residues" evidence="1">
    <location>
        <begin position="235"/>
        <end position="249"/>
    </location>
</feature>
<feature type="compositionally biased region" description="Polar residues" evidence="1">
    <location>
        <begin position="192"/>
        <end position="201"/>
    </location>
</feature>
<dbReference type="Proteomes" id="UP000828390">
    <property type="component" value="Unassembled WGS sequence"/>
</dbReference>
<feature type="region of interest" description="Disordered" evidence="1">
    <location>
        <begin position="188"/>
        <end position="276"/>
    </location>
</feature>
<evidence type="ECO:0000256" key="1">
    <source>
        <dbReference type="SAM" id="MobiDB-lite"/>
    </source>
</evidence>
<evidence type="ECO:0000313" key="2">
    <source>
        <dbReference type="EMBL" id="KAH3856302.1"/>
    </source>
</evidence>
<reference evidence="2" key="2">
    <citation type="submission" date="2020-11" db="EMBL/GenBank/DDBJ databases">
        <authorList>
            <person name="McCartney M.A."/>
            <person name="Auch B."/>
            <person name="Kono T."/>
            <person name="Mallez S."/>
            <person name="Becker A."/>
            <person name="Gohl D.M."/>
            <person name="Silverstein K.A.T."/>
            <person name="Koren S."/>
            <person name="Bechman K.B."/>
            <person name="Herman A."/>
            <person name="Abrahante J.E."/>
            <person name="Garbe J."/>
        </authorList>
    </citation>
    <scope>NUCLEOTIDE SEQUENCE</scope>
    <source>
        <strain evidence="2">Duluth1</strain>
        <tissue evidence="2">Whole animal</tissue>
    </source>
</reference>
<comment type="caution">
    <text evidence="2">The sequence shown here is derived from an EMBL/GenBank/DDBJ whole genome shotgun (WGS) entry which is preliminary data.</text>
</comment>
<reference evidence="2" key="1">
    <citation type="journal article" date="2019" name="bioRxiv">
        <title>The Genome of the Zebra Mussel, Dreissena polymorpha: A Resource for Invasive Species Research.</title>
        <authorList>
            <person name="McCartney M.A."/>
            <person name="Auch B."/>
            <person name="Kono T."/>
            <person name="Mallez S."/>
            <person name="Zhang Y."/>
            <person name="Obille A."/>
            <person name="Becker A."/>
            <person name="Abrahante J.E."/>
            <person name="Garbe J."/>
            <person name="Badalamenti J.P."/>
            <person name="Herman A."/>
            <person name="Mangelson H."/>
            <person name="Liachko I."/>
            <person name="Sullivan S."/>
            <person name="Sone E.D."/>
            <person name="Koren S."/>
            <person name="Silverstein K.A.T."/>
            <person name="Beckman K.B."/>
            <person name="Gohl D.M."/>
        </authorList>
    </citation>
    <scope>NUCLEOTIDE SEQUENCE</scope>
    <source>
        <strain evidence="2">Duluth1</strain>
        <tissue evidence="2">Whole animal</tissue>
    </source>
</reference>
<feature type="compositionally biased region" description="Basic and acidic residues" evidence="1">
    <location>
        <begin position="202"/>
        <end position="215"/>
    </location>
</feature>
<dbReference type="PANTHER" id="PTHR35347">
    <property type="entry name" value="COILED-COIL DOMAIN-CONTAINING PROTEIN 175"/>
    <property type="match status" value="1"/>
</dbReference>
<accession>A0A9D4LFJ0</accession>
<name>A0A9D4LFJ0_DREPO</name>
<feature type="compositionally biased region" description="Low complexity" evidence="1">
    <location>
        <begin position="216"/>
        <end position="232"/>
    </location>
</feature>
<protein>
    <submittedName>
        <fullName evidence="2">Uncharacterized protein</fullName>
    </submittedName>
</protein>
<sequence length="276" mass="31543">MCCLPTCVELKGKKSQLEEQIRKAKDKKERMTGPQEKLRAELKQKRHEVLFQLKHQGEETQAIESEIYSSGCKLRTVYDENKRFEEGIKALNAEIEDISYQMEHNAKLKLSLLIELEHTKSQLEKTWDDDQETQKRFGARDQEVVEGLGALLERTVRREETISHVTSQLEVELQYLTAFLDNLASRRPKDSYMSNCRTPTPDSRDGRRPGSRDSRLSGLSRASSRSQALADLGDNSPSRPPTSKSNRSGRSVVIAEEITEIDHETRTLTKSPTKRV</sequence>
<dbReference type="InterPro" id="IPR038834">
    <property type="entry name" value="CCDC175"/>
</dbReference>
<dbReference type="EMBL" id="JAIWYP010000003">
    <property type="protein sequence ID" value="KAH3856302.1"/>
    <property type="molecule type" value="Genomic_DNA"/>
</dbReference>
<gene>
    <name evidence="2" type="ORF">DPMN_098888</name>
</gene>
<proteinExistence type="predicted"/>
<organism evidence="2 3">
    <name type="scientific">Dreissena polymorpha</name>
    <name type="common">Zebra mussel</name>
    <name type="synonym">Mytilus polymorpha</name>
    <dbReference type="NCBI Taxonomy" id="45954"/>
    <lineage>
        <taxon>Eukaryota</taxon>
        <taxon>Metazoa</taxon>
        <taxon>Spiralia</taxon>
        <taxon>Lophotrochozoa</taxon>
        <taxon>Mollusca</taxon>
        <taxon>Bivalvia</taxon>
        <taxon>Autobranchia</taxon>
        <taxon>Heteroconchia</taxon>
        <taxon>Euheterodonta</taxon>
        <taxon>Imparidentia</taxon>
        <taxon>Neoheterodontei</taxon>
        <taxon>Myida</taxon>
        <taxon>Dreissenoidea</taxon>
        <taxon>Dreissenidae</taxon>
        <taxon>Dreissena</taxon>
    </lineage>
</organism>
<dbReference type="AlphaFoldDB" id="A0A9D4LFJ0"/>
<evidence type="ECO:0000313" key="3">
    <source>
        <dbReference type="Proteomes" id="UP000828390"/>
    </source>
</evidence>
<dbReference type="PANTHER" id="PTHR35347:SF1">
    <property type="entry name" value="COILED-COIL DOMAIN-CONTAINING PROTEIN 175"/>
    <property type="match status" value="1"/>
</dbReference>
<keyword evidence="3" id="KW-1185">Reference proteome</keyword>